<dbReference type="GO" id="GO:0045010">
    <property type="term" value="P:actin nucleation"/>
    <property type="evidence" value="ECO:0007669"/>
    <property type="project" value="InterPro"/>
</dbReference>
<keyword evidence="6" id="KW-0472">Membrane</keyword>
<evidence type="ECO:0000313" key="9">
    <source>
        <dbReference type="Proteomes" id="UP000236161"/>
    </source>
</evidence>
<evidence type="ECO:0000259" key="7">
    <source>
        <dbReference type="PROSITE" id="PS51444"/>
    </source>
</evidence>
<gene>
    <name evidence="8" type="primary">FH1</name>
    <name evidence="8" type="ORF">AXF42_Ash014619</name>
</gene>
<dbReference type="InterPro" id="IPR027643">
    <property type="entry name" value="Formin-like_plant"/>
</dbReference>
<dbReference type="Proteomes" id="UP000236161">
    <property type="component" value="Unassembled WGS sequence"/>
</dbReference>
<comment type="subcellular location">
    <subcellularLocation>
        <location evidence="1">Membrane</location>
        <topology evidence="1">Single-pass membrane protein</topology>
    </subcellularLocation>
</comment>
<evidence type="ECO:0000256" key="2">
    <source>
        <dbReference type="ARBA" id="ARBA00022729"/>
    </source>
</evidence>
<evidence type="ECO:0000256" key="3">
    <source>
        <dbReference type="ARBA" id="ARBA00025793"/>
    </source>
</evidence>
<comment type="similarity">
    <text evidence="3">Belongs to the formin-like family. Class-I subfamily.</text>
</comment>
<sequence>MINRFFDMTDPSQSTVRAPLYKTEHRGRPTGKDEQMRRCISSFADIITSGSRATQTNVMSRRRGRGRESGVRITQSTHDHSPIPPIHDTYIEQLPVVMQPTFNTYEYMWALSGPGGPQPVLAQNLQIRRLGGRSCRIGFQMLRFNTLDPLPGPLHGPLKTNSCAATSVLPHPSSSFSPPSPLQLFSLQKSTFFVDALTVLYFSLFGDRKVAMPTLPFFLLFLFCSHPFISFTHARRVLHHPFFPLSSSWPPAQPPSVVLPKYPFSTNQKPFFPSYLAPPPPAAVASTSSSTLPTFPANISSLITTSSHSTATKLLRAIAVPILSLALLSLVIVLLFLFRRQKQRRPDENDEEGSDSDRLFPPNAAASDSRKPSANSGPVSAEFLYLGTLVNSRSQAEESTAAAAPAEPLASSPELRPLPPLARQVLRENGEVGFCFSSEDEFYSPGGSPGKKGKSGGKLAAPPDKRGSTVSTLSSPSYPSSNAASSPSRSSVTASSPPIGSPSIAVFRPPPPSPSPPRPPLLHVNPSPPKGKPPSPSPPYPPPEKPSYTFSSQNVRSPRSIGDFARNSFAGFPLARHPPPPPPPPAGFLETLFAESTAADLLTSSDRNEVSDETHKPKLKPLHWDKVKASSDRPMVWDQLKSSSFKLNEEMIETLFLCDAKNRANEGGRRPMISTVSQENRVLDPKKAQNIAILLRAWNVTNDEVCEALLDGNADALGNELLETLLRMSINGEEELRLREYNEDSPVKLGPAERFLKAAACGELRSCRLFLKLLEAVLKTGNHMNVGTNHGDAQAFRLDSLLKLVDIKGSDRKTTLLHFVVQEIIRAEGARISTSGSSISKPHSTTIGDDLECRRHGLKLVSQLGSQLSNVKNAASIDSEVLSSYVLKLAGGIGRVREVIRLNENLSPMENRKRFHESMISFLKKAEGEIVNLQAKEGTAFSLVKEMTEYFHGNAANEEAHPFRIFMIIRDFLNYLDQVCKEIGKINERSVISSVLRSTARPREAEVPLVFPEFRRPSAGSSDDEGYSSSS</sequence>
<dbReference type="STRING" id="1088818.A0A2I0AK77"/>
<feature type="domain" description="FH2" evidence="7">
    <location>
        <begin position="609"/>
        <end position="1003"/>
    </location>
</feature>
<feature type="region of interest" description="Disordered" evidence="5">
    <location>
        <begin position="396"/>
        <end position="417"/>
    </location>
</feature>
<protein>
    <recommendedName>
        <fullName evidence="4">Formin-like protein</fullName>
    </recommendedName>
</protein>
<feature type="compositionally biased region" description="Polar residues" evidence="5">
    <location>
        <begin position="548"/>
        <end position="557"/>
    </location>
</feature>
<evidence type="ECO:0000256" key="1">
    <source>
        <dbReference type="ARBA" id="ARBA00004167"/>
    </source>
</evidence>
<dbReference type="AlphaFoldDB" id="A0A2I0AK77"/>
<accession>A0A2I0AK77</accession>
<dbReference type="PRINTS" id="PR01217">
    <property type="entry name" value="PRICHEXTENSN"/>
</dbReference>
<feature type="compositionally biased region" description="Low complexity" evidence="5">
    <location>
        <begin position="397"/>
        <end position="415"/>
    </location>
</feature>
<organism evidence="8 9">
    <name type="scientific">Apostasia shenzhenica</name>
    <dbReference type="NCBI Taxonomy" id="1088818"/>
    <lineage>
        <taxon>Eukaryota</taxon>
        <taxon>Viridiplantae</taxon>
        <taxon>Streptophyta</taxon>
        <taxon>Embryophyta</taxon>
        <taxon>Tracheophyta</taxon>
        <taxon>Spermatophyta</taxon>
        <taxon>Magnoliopsida</taxon>
        <taxon>Liliopsida</taxon>
        <taxon>Asparagales</taxon>
        <taxon>Orchidaceae</taxon>
        <taxon>Apostasioideae</taxon>
        <taxon>Apostasia</taxon>
    </lineage>
</organism>
<dbReference type="PANTHER" id="PTHR23213">
    <property type="entry name" value="FORMIN-RELATED"/>
    <property type="match status" value="1"/>
</dbReference>
<dbReference type="EMBL" id="KZ451976">
    <property type="protein sequence ID" value="PKA55947.1"/>
    <property type="molecule type" value="Genomic_DNA"/>
</dbReference>
<feature type="transmembrane region" description="Helical" evidence="6">
    <location>
        <begin position="314"/>
        <end position="338"/>
    </location>
</feature>
<name>A0A2I0AK77_9ASPA</name>
<keyword evidence="6" id="KW-0812">Transmembrane</keyword>
<dbReference type="PANTHER" id="PTHR23213:SF368">
    <property type="entry name" value="HISTONE H3-K79 METHYLTRANSFERASE"/>
    <property type="match status" value="1"/>
</dbReference>
<feature type="transmembrane region" description="Helical" evidence="6">
    <location>
        <begin position="210"/>
        <end position="229"/>
    </location>
</feature>
<feature type="region of interest" description="Disordered" evidence="5">
    <location>
        <begin position="344"/>
        <end position="377"/>
    </location>
</feature>
<evidence type="ECO:0000313" key="8">
    <source>
        <dbReference type="EMBL" id="PKA55947.1"/>
    </source>
</evidence>
<dbReference type="SMART" id="SM00498">
    <property type="entry name" value="FH2"/>
    <property type="match status" value="1"/>
</dbReference>
<evidence type="ECO:0000256" key="5">
    <source>
        <dbReference type="SAM" id="MobiDB-lite"/>
    </source>
</evidence>
<dbReference type="OrthoDB" id="1668162at2759"/>
<dbReference type="InterPro" id="IPR042201">
    <property type="entry name" value="FH2_Formin_sf"/>
</dbReference>
<dbReference type="GO" id="GO:0051015">
    <property type="term" value="F:actin filament binding"/>
    <property type="evidence" value="ECO:0007669"/>
    <property type="project" value="InterPro"/>
</dbReference>
<feature type="region of interest" description="Disordered" evidence="5">
    <location>
        <begin position="51"/>
        <end position="85"/>
    </location>
</feature>
<keyword evidence="9" id="KW-1185">Reference proteome</keyword>
<reference evidence="8 9" key="1">
    <citation type="journal article" date="2017" name="Nature">
        <title>The Apostasia genome and the evolution of orchids.</title>
        <authorList>
            <person name="Zhang G.Q."/>
            <person name="Liu K.W."/>
            <person name="Li Z."/>
            <person name="Lohaus R."/>
            <person name="Hsiao Y.Y."/>
            <person name="Niu S.C."/>
            <person name="Wang J.Y."/>
            <person name="Lin Y.C."/>
            <person name="Xu Q."/>
            <person name="Chen L.J."/>
            <person name="Yoshida K."/>
            <person name="Fujiwara S."/>
            <person name="Wang Z.W."/>
            <person name="Zhang Y.Q."/>
            <person name="Mitsuda N."/>
            <person name="Wang M."/>
            <person name="Liu G.H."/>
            <person name="Pecoraro L."/>
            <person name="Huang H.X."/>
            <person name="Xiao X.J."/>
            <person name="Lin M."/>
            <person name="Wu X.Y."/>
            <person name="Wu W.L."/>
            <person name="Chen Y.Y."/>
            <person name="Chang S.B."/>
            <person name="Sakamoto S."/>
            <person name="Ohme-Takagi M."/>
            <person name="Yagi M."/>
            <person name="Zeng S.J."/>
            <person name="Shen C.Y."/>
            <person name="Yeh C.M."/>
            <person name="Luo Y.B."/>
            <person name="Tsai W.C."/>
            <person name="Van de Peer Y."/>
            <person name="Liu Z.J."/>
        </authorList>
    </citation>
    <scope>NUCLEOTIDE SEQUENCE [LARGE SCALE GENOMIC DNA]</scope>
    <source>
        <strain evidence="9">cv. Shenzhen</strain>
        <tissue evidence="8">Stem</tissue>
    </source>
</reference>
<dbReference type="Gene3D" id="1.20.58.2220">
    <property type="entry name" value="Formin, FH2 domain"/>
    <property type="match status" value="2"/>
</dbReference>
<dbReference type="SUPFAM" id="SSF101447">
    <property type="entry name" value="Formin homology 2 domain (FH2 domain)"/>
    <property type="match status" value="1"/>
</dbReference>
<proteinExistence type="inferred from homology"/>
<feature type="compositionally biased region" description="Low complexity" evidence="5">
    <location>
        <begin position="468"/>
        <end position="507"/>
    </location>
</feature>
<feature type="compositionally biased region" description="Pro residues" evidence="5">
    <location>
        <begin position="508"/>
        <end position="545"/>
    </location>
</feature>
<dbReference type="GO" id="GO:0016020">
    <property type="term" value="C:membrane"/>
    <property type="evidence" value="ECO:0007669"/>
    <property type="project" value="UniProtKB-SubCell"/>
</dbReference>
<dbReference type="Pfam" id="PF02181">
    <property type="entry name" value="FH2"/>
    <property type="match status" value="2"/>
</dbReference>
<keyword evidence="2" id="KW-0732">Signal</keyword>
<evidence type="ECO:0000256" key="4">
    <source>
        <dbReference type="RuleBase" id="RU361260"/>
    </source>
</evidence>
<dbReference type="InterPro" id="IPR015425">
    <property type="entry name" value="FH2_Formin"/>
</dbReference>
<feature type="region of interest" description="Disordered" evidence="5">
    <location>
        <begin position="441"/>
        <end position="564"/>
    </location>
</feature>
<keyword evidence="6" id="KW-1133">Transmembrane helix</keyword>
<dbReference type="PROSITE" id="PS51444">
    <property type="entry name" value="FH2"/>
    <property type="match status" value="1"/>
</dbReference>
<evidence type="ECO:0000256" key="6">
    <source>
        <dbReference type="SAM" id="Phobius"/>
    </source>
</evidence>